<sequence length="182" mass="20588">MTRLPPLPRDEWDAETIAAFSPREGRLPPPNNALDLLARHPALAKAFMRYNAYTLNRSTLPVATRELAILRVAWRRRSRYEWAQHVKVAREAGVTDAEIEQVRSGAPTLLNRVVDELEERTDLSDETYRKIAAELGDDRQLMDLVFTVGTYGLLAMAFNTFRLPLDDGVSAEDFDDAFGTEP</sequence>
<keyword evidence="3" id="KW-1185">Reference proteome</keyword>
<proteinExistence type="predicted"/>
<dbReference type="SUPFAM" id="SSF69118">
    <property type="entry name" value="AhpD-like"/>
    <property type="match status" value="1"/>
</dbReference>
<evidence type="ECO:0000259" key="1">
    <source>
        <dbReference type="Pfam" id="PF02627"/>
    </source>
</evidence>
<dbReference type="PANTHER" id="PTHR34846">
    <property type="entry name" value="4-CARBOXYMUCONOLACTONE DECARBOXYLASE FAMILY PROTEIN (AFU_ORTHOLOGUE AFUA_6G11590)"/>
    <property type="match status" value="1"/>
</dbReference>
<dbReference type="Proteomes" id="UP000627838">
    <property type="component" value="Unassembled WGS sequence"/>
</dbReference>
<dbReference type="InterPro" id="IPR029032">
    <property type="entry name" value="AhpD-like"/>
</dbReference>
<gene>
    <name evidence="2" type="ORF">H4W34_005332</name>
</gene>
<organism evidence="2 3">
    <name type="scientific">Actinomadura algeriensis</name>
    <dbReference type="NCBI Taxonomy" id="1679523"/>
    <lineage>
        <taxon>Bacteria</taxon>
        <taxon>Bacillati</taxon>
        <taxon>Actinomycetota</taxon>
        <taxon>Actinomycetes</taxon>
        <taxon>Streptosporangiales</taxon>
        <taxon>Thermomonosporaceae</taxon>
        <taxon>Actinomadura</taxon>
    </lineage>
</organism>
<evidence type="ECO:0000313" key="3">
    <source>
        <dbReference type="Proteomes" id="UP000627838"/>
    </source>
</evidence>
<dbReference type="PANTHER" id="PTHR34846:SF5">
    <property type="entry name" value="CARBOXYMUCONOLACTONE DECARBOXYLASE-LIKE DOMAIN-CONTAINING PROTEIN"/>
    <property type="match status" value="1"/>
</dbReference>
<dbReference type="InterPro" id="IPR003779">
    <property type="entry name" value="CMD-like"/>
</dbReference>
<comment type="caution">
    <text evidence="2">The sequence shown here is derived from an EMBL/GenBank/DDBJ whole genome shotgun (WGS) entry which is preliminary data.</text>
</comment>
<accession>A0ABR9JYP3</accession>
<name>A0ABR9JYP3_9ACTN</name>
<dbReference type="EMBL" id="JADBDZ010000001">
    <property type="protein sequence ID" value="MBE1535499.1"/>
    <property type="molecule type" value="Genomic_DNA"/>
</dbReference>
<dbReference type="Gene3D" id="1.20.1290.10">
    <property type="entry name" value="AhpD-like"/>
    <property type="match status" value="1"/>
</dbReference>
<dbReference type="Pfam" id="PF02627">
    <property type="entry name" value="CMD"/>
    <property type="match status" value="1"/>
</dbReference>
<protein>
    <submittedName>
        <fullName evidence="2">Alkylhydroperoxidase family enzyme</fullName>
    </submittedName>
</protein>
<dbReference type="RefSeq" id="WP_192761688.1">
    <property type="nucleotide sequence ID" value="NZ_JADBDZ010000001.1"/>
</dbReference>
<evidence type="ECO:0000313" key="2">
    <source>
        <dbReference type="EMBL" id="MBE1535499.1"/>
    </source>
</evidence>
<feature type="domain" description="Carboxymuconolactone decarboxylase-like" evidence="1">
    <location>
        <begin position="41"/>
        <end position="103"/>
    </location>
</feature>
<reference evidence="2 3" key="1">
    <citation type="submission" date="2020-10" db="EMBL/GenBank/DDBJ databases">
        <title>Sequencing the genomes of 1000 actinobacteria strains.</title>
        <authorList>
            <person name="Klenk H.-P."/>
        </authorList>
    </citation>
    <scope>NUCLEOTIDE SEQUENCE [LARGE SCALE GENOMIC DNA]</scope>
    <source>
        <strain evidence="2 3">DSM 46744</strain>
    </source>
</reference>